<evidence type="ECO:0000313" key="1">
    <source>
        <dbReference type="EMBL" id="KKR42284.1"/>
    </source>
</evidence>
<evidence type="ECO:0008006" key="3">
    <source>
        <dbReference type="Google" id="ProtNLM"/>
    </source>
</evidence>
<dbReference type="NCBIfam" id="TIGR02753">
    <property type="entry name" value="sodN"/>
    <property type="match status" value="1"/>
</dbReference>
<protein>
    <recommendedName>
        <fullName evidence="3">Superoxide dismutase, Ni</fullName>
    </recommendedName>
</protein>
<dbReference type="GO" id="GO:0004784">
    <property type="term" value="F:superoxide dismutase activity"/>
    <property type="evidence" value="ECO:0007669"/>
    <property type="project" value="InterPro"/>
</dbReference>
<dbReference type="InterPro" id="IPR036502">
    <property type="entry name" value="NiSOD_sf"/>
</dbReference>
<dbReference type="Pfam" id="PF09055">
    <property type="entry name" value="Sod_Ni"/>
    <property type="match status" value="1"/>
</dbReference>
<dbReference type="PATRIC" id="fig|1618431.3.peg.535"/>
<dbReference type="SUPFAM" id="SSF109770">
    <property type="entry name" value="Nickel-containing superoxide dismutase, NiSOD"/>
    <property type="match status" value="1"/>
</dbReference>
<comment type="caution">
    <text evidence="1">The sequence shown here is derived from an EMBL/GenBank/DDBJ whole genome shotgun (WGS) entry which is preliminary data.</text>
</comment>
<evidence type="ECO:0000313" key="2">
    <source>
        <dbReference type="Proteomes" id="UP000034881"/>
    </source>
</evidence>
<reference evidence="1 2" key="1">
    <citation type="journal article" date="2015" name="Nature">
        <title>rRNA introns, odd ribosomes, and small enigmatic genomes across a large radiation of phyla.</title>
        <authorList>
            <person name="Brown C.T."/>
            <person name="Hug L.A."/>
            <person name="Thomas B.C."/>
            <person name="Sharon I."/>
            <person name="Castelle C.J."/>
            <person name="Singh A."/>
            <person name="Wilkins M.J."/>
            <person name="Williams K.H."/>
            <person name="Banfield J.F."/>
        </authorList>
    </citation>
    <scope>NUCLEOTIDE SEQUENCE [LARGE SCALE GENOMIC DNA]</scope>
</reference>
<sequence>MNLKKTLLKLLPAKPVYAHCDIPCGIYDPKPAQIAAKTVLTMVQKINELPRENPQVLDRNNFVRMVMVKEAHAEICKKEVLVLWTDYFKAEHLEKFPNLHELIWKTAKLCSDNKRAVDEAKAQELIEAVDEIAGIFEETKK</sequence>
<dbReference type="EMBL" id="LBYB01000003">
    <property type="protein sequence ID" value="KKR42284.1"/>
    <property type="molecule type" value="Genomic_DNA"/>
</dbReference>
<dbReference type="Proteomes" id="UP000034881">
    <property type="component" value="Unassembled WGS sequence"/>
</dbReference>
<dbReference type="AlphaFoldDB" id="A0A0G0QPD9"/>
<gene>
    <name evidence="1" type="ORF">UT77_C0003G0079</name>
</gene>
<name>A0A0G0QPD9_9BACT</name>
<proteinExistence type="predicted"/>
<dbReference type="GO" id="GO:0016151">
    <property type="term" value="F:nickel cation binding"/>
    <property type="evidence" value="ECO:0007669"/>
    <property type="project" value="InterPro"/>
</dbReference>
<accession>A0A0G0QPD9</accession>
<dbReference type="InterPro" id="IPR014123">
    <property type="entry name" value="Superoxide_dismutase_Ni-type"/>
</dbReference>
<dbReference type="Gene3D" id="1.20.120.400">
    <property type="entry name" value="Nickel-containing superoxide dismutase"/>
    <property type="match status" value="1"/>
</dbReference>
<organism evidence="1 2">
    <name type="scientific">Candidatus Daviesbacteria bacterium GW2011_GWC2_40_12</name>
    <dbReference type="NCBI Taxonomy" id="1618431"/>
    <lineage>
        <taxon>Bacteria</taxon>
        <taxon>Candidatus Daviesiibacteriota</taxon>
    </lineage>
</organism>